<dbReference type="EMBL" id="PCUF01000010">
    <property type="protein sequence ID" value="PIN66653.1"/>
    <property type="molecule type" value="Genomic_DNA"/>
</dbReference>
<dbReference type="SUPFAM" id="SSF57716">
    <property type="entry name" value="Glucocorticoid receptor-like (DNA-binding domain)"/>
    <property type="match status" value="1"/>
</dbReference>
<evidence type="ECO:0000313" key="11">
    <source>
        <dbReference type="EMBL" id="PJB04207.1"/>
    </source>
</evidence>
<keyword evidence="5" id="KW-0687">Ribonucleoprotein</keyword>
<evidence type="ECO:0000313" key="5">
    <source>
        <dbReference type="EMBL" id="PIN66653.1"/>
    </source>
</evidence>
<dbReference type="EMBL" id="PETW01000025">
    <property type="protein sequence ID" value="PIV46425.1"/>
    <property type="molecule type" value="Genomic_DNA"/>
</dbReference>
<reference evidence="5 15" key="1">
    <citation type="submission" date="2017-09" db="EMBL/GenBank/DDBJ databases">
        <title>Depth-based differentiation of microbial function through sediment-hosted aquifers and enrichment of novel symbionts in the deep terrestrial subsurface.</title>
        <authorList>
            <person name="Probst A.J."/>
            <person name="Ladd B."/>
            <person name="Jarett J.K."/>
            <person name="Geller-Mcgrath D.E."/>
            <person name="Sieber C.M."/>
            <person name="Emerson J.B."/>
            <person name="Anantharaman K."/>
            <person name="Thomas B.C."/>
            <person name="Malmstrom R."/>
            <person name="Stieglmeier M."/>
            <person name="Klingl A."/>
            <person name="Woyke T."/>
            <person name="Ryan C.M."/>
            <person name="Banfield J.F."/>
        </authorList>
    </citation>
    <scope>NUCLEOTIDE SEQUENCE [LARGE SCALE GENOMIC DNA]</scope>
    <source>
        <strain evidence="7">CG02_land_8_20_14_3_00_31_209</strain>
        <strain evidence="6">CG03_land_8_20_14_0_80_31_114</strain>
        <strain evidence="8">CG17_big_fil_post_rev_8_21_14_2_50_31_73</strain>
        <strain evidence="5">CG18_big_fil_WC_8_21_14_2_50_31_19</strain>
        <strain evidence="10">CG_4_10_14_0_8_um_filter_31_133</strain>
        <strain evidence="9">CG_4_8_14_3_um_filter</strain>
        <strain evidence="12">CG_4_9_14_0_8_um_filter_31_21</strain>
        <strain evidence="11">CG_4_9_14_3_um_filter_31_125</strain>
    </source>
</reference>
<dbReference type="EMBL" id="PFMG01000026">
    <property type="protein sequence ID" value="PIY99854.1"/>
    <property type="molecule type" value="Genomic_DNA"/>
</dbReference>
<dbReference type="EMBL" id="PFSX01000020">
    <property type="protein sequence ID" value="PJC01584.1"/>
    <property type="molecule type" value="Genomic_DNA"/>
</dbReference>
<gene>
    <name evidence="12" type="ORF">CO072_00720</name>
    <name evidence="11" type="ORF">CO124_00710</name>
    <name evidence="7" type="ORF">COS22_01425</name>
    <name evidence="6" type="ORF">COS45_01260</name>
    <name evidence="8" type="ORF">COW47_00045</name>
    <name evidence="5" type="ORF">COW69_01035</name>
    <name evidence="10" type="ORF">COY63_01255</name>
    <name evidence="9" type="ORF">COZ66_00240</name>
</gene>
<dbReference type="Proteomes" id="UP000231449">
    <property type="component" value="Unassembled WGS sequence"/>
</dbReference>
<name>A0A2G9LJC9_HUBC1</name>
<evidence type="ECO:0000313" key="12">
    <source>
        <dbReference type="EMBL" id="PJC01584.1"/>
    </source>
</evidence>
<keyword evidence="5" id="KW-0689">Ribosomal protein</keyword>
<accession>A0A2H9M283</accession>
<comment type="caution">
    <text evidence="5">The sequence shown here is derived from an EMBL/GenBank/DDBJ whole genome shotgun (WGS) entry which is preliminary data.</text>
</comment>
<accession>A0A2H9PA74</accession>
<evidence type="ECO:0000313" key="8">
    <source>
        <dbReference type="EMBL" id="PIV89924.1"/>
    </source>
</evidence>
<proteinExistence type="inferred from homology"/>
<dbReference type="Proteomes" id="UP000230477">
    <property type="component" value="Unassembled WGS sequence"/>
</dbReference>
<evidence type="ECO:0000313" key="15">
    <source>
        <dbReference type="Proteomes" id="UP000229789"/>
    </source>
</evidence>
<dbReference type="Proteomes" id="UP000229789">
    <property type="component" value="Unassembled WGS sequence"/>
</dbReference>
<protein>
    <recommendedName>
        <fullName evidence="3">50S ribosomal protein L24e</fullName>
    </recommendedName>
</protein>
<keyword evidence="2" id="KW-0862">Zinc</keyword>
<evidence type="ECO:0000256" key="1">
    <source>
        <dbReference type="ARBA" id="ARBA00005647"/>
    </source>
</evidence>
<dbReference type="GO" id="GO:0008270">
    <property type="term" value="F:zinc ion binding"/>
    <property type="evidence" value="ECO:0007669"/>
    <property type="project" value="UniProtKB-KW"/>
</dbReference>
<evidence type="ECO:0000313" key="7">
    <source>
        <dbReference type="EMBL" id="PIV46425.1"/>
    </source>
</evidence>
<evidence type="ECO:0000313" key="9">
    <source>
        <dbReference type="EMBL" id="PIX28278.1"/>
    </source>
</evidence>
<dbReference type="Proteomes" id="UP000230713">
    <property type="component" value="Unassembled WGS sequence"/>
</dbReference>
<dbReference type="Proteomes" id="UP000228989">
    <property type="component" value="Unassembled WGS sequence"/>
</dbReference>
<dbReference type="EMBL" id="PEUT01000032">
    <property type="protein sequence ID" value="PIV13745.1"/>
    <property type="molecule type" value="Genomic_DNA"/>
</dbReference>
<evidence type="ECO:0000313" key="14">
    <source>
        <dbReference type="Proteomes" id="UP000228888"/>
    </source>
</evidence>
<dbReference type="GO" id="GO:0005840">
    <property type="term" value="C:ribosome"/>
    <property type="evidence" value="ECO:0007669"/>
    <property type="project" value="UniProtKB-KW"/>
</dbReference>
<organism evidence="5 15">
    <name type="scientific">Huberarchaeum crystalense</name>
    <dbReference type="NCBI Taxonomy" id="2014257"/>
    <lineage>
        <taxon>Archaea</taxon>
        <taxon>Candidatus Huberarchaeota</taxon>
        <taxon>Candidatus Huberarchaeia</taxon>
        <taxon>Candidatus Huberarchaeales</taxon>
        <taxon>Candidatus Huberarchaeaceae</taxon>
        <taxon>Candidatus Huberarchaeum</taxon>
    </lineage>
</organism>
<sequence>MKCSYCGKEIKSGHGIIFAKDTKQVLYFCSKKCRINSQYRKPQKTKWTEKAREMREERKRLIKKVDTDNMKKE</sequence>
<evidence type="ECO:0000313" key="6">
    <source>
        <dbReference type="EMBL" id="PIV13745.1"/>
    </source>
</evidence>
<evidence type="ECO:0000256" key="3">
    <source>
        <dbReference type="ARBA" id="ARBA00035507"/>
    </source>
</evidence>
<evidence type="ECO:0000259" key="4">
    <source>
        <dbReference type="SMART" id="SM00746"/>
    </source>
</evidence>
<dbReference type="Proteomes" id="UP000231232">
    <property type="component" value="Unassembled WGS sequence"/>
</dbReference>
<accession>A0A2H9MPF7</accession>
<comment type="similarity">
    <text evidence="1">Belongs to the eukaryotic ribosomal protein eL24 family.</text>
</comment>
<feature type="domain" description="TRASH" evidence="4">
    <location>
        <begin position="3"/>
        <end position="43"/>
    </location>
</feature>
<dbReference type="EMBL" id="PFIH01000008">
    <property type="protein sequence ID" value="PIX28278.1"/>
    <property type="molecule type" value="Genomic_DNA"/>
</dbReference>
<accession>A0A2H9RDB8</accession>
<dbReference type="Pfam" id="PF01246">
    <property type="entry name" value="Ribosomal_L24e"/>
    <property type="match status" value="1"/>
</dbReference>
<dbReference type="Proteomes" id="UP000228874">
    <property type="component" value="Unassembled WGS sequence"/>
</dbReference>
<dbReference type="Gene3D" id="2.30.170.20">
    <property type="entry name" value="Ribosomal protein L24e"/>
    <property type="match status" value="1"/>
</dbReference>
<dbReference type="InterPro" id="IPR000988">
    <property type="entry name" value="Ribosomal_eL24-rel_N"/>
</dbReference>
<keyword evidence="2" id="KW-0479">Metal-binding</keyword>
<evidence type="ECO:0000256" key="2">
    <source>
        <dbReference type="ARBA" id="ARBA00022771"/>
    </source>
</evidence>
<dbReference type="Proteomes" id="UP000228888">
    <property type="component" value="Unassembled WGS sequence"/>
</dbReference>
<accession>A0A2G9LJC9</accession>
<accession>A0A2H9QTB2</accession>
<accession>A0A2H9N2Z9</accession>
<accession>A0A2H9M770</accession>
<dbReference type="InterPro" id="IPR038630">
    <property type="entry name" value="L24e/L24_sf"/>
</dbReference>
<dbReference type="InterPro" id="IPR011017">
    <property type="entry name" value="TRASH_dom"/>
</dbReference>
<keyword evidence="2" id="KW-0863">Zinc-finger</keyword>
<dbReference type="SMART" id="SM00746">
    <property type="entry name" value="TRASH"/>
    <property type="match status" value="1"/>
</dbReference>
<dbReference type="EMBL" id="PFFF01000001">
    <property type="protein sequence ID" value="PIV89924.1"/>
    <property type="molecule type" value="Genomic_DNA"/>
</dbReference>
<dbReference type="AlphaFoldDB" id="A0A2G9LJC9"/>
<evidence type="ECO:0000313" key="13">
    <source>
        <dbReference type="Proteomes" id="UP000228874"/>
    </source>
</evidence>
<dbReference type="EMBL" id="PFUW01000014">
    <property type="protein sequence ID" value="PJB04207.1"/>
    <property type="molecule type" value="Genomic_DNA"/>
</dbReference>
<reference evidence="13 14" key="2">
    <citation type="submission" date="2017-09" db="EMBL/GenBank/DDBJ databases">
        <title>Depth-based differentiation of microbial function through sediment-hosted aquifers and enrichment of novel symbionts in the deep terrestrial subsurface.</title>
        <authorList>
            <person name="Probst A.J."/>
            <person name="Ladd B."/>
            <person name="Jarett J.K."/>
            <person name="Geller-Mcgrath D.E."/>
            <person name="Sieber C.M.K."/>
            <person name="Emerson J.B."/>
            <person name="Anantharaman K."/>
            <person name="Thomas B.C."/>
            <person name="Malmstrom R."/>
            <person name="Stieglmeier M."/>
            <person name="Klingl A."/>
            <person name="Woyke T."/>
            <person name="Ryan C.M."/>
            <person name="Banfield J.F."/>
        </authorList>
    </citation>
    <scope>NUCLEOTIDE SEQUENCE [LARGE SCALE GENOMIC DNA]</scope>
</reference>
<evidence type="ECO:0000313" key="10">
    <source>
        <dbReference type="EMBL" id="PIY99854.1"/>
    </source>
</evidence>